<evidence type="ECO:0008006" key="6">
    <source>
        <dbReference type="Google" id="ProtNLM"/>
    </source>
</evidence>
<dbReference type="PANTHER" id="PTHR13068">
    <property type="entry name" value="CGI-12 PROTEIN-RELATED"/>
    <property type="match status" value="1"/>
</dbReference>
<gene>
    <name evidence="4" type="ORF">LLUT_LOCUS2536</name>
</gene>
<comment type="caution">
    <text evidence="4">The sequence shown here is derived from an EMBL/GenBank/DDBJ whole genome shotgun (WGS) entry which is preliminary data.</text>
</comment>
<evidence type="ECO:0000256" key="1">
    <source>
        <dbReference type="ARBA" id="ARBA00007692"/>
    </source>
</evidence>
<sequence>MMFKSHSYKPFLLHLNGIISLKFSTNTSQSHSFIVSYLINNLGFSSETALKASKRLRFNTSQKPDSVLAFFKSHGFSDSQVSSIITKTPHLLSCNTHKIFMPKFEFLASKGASSSEIVLAVTKNRWLLLSSLKNNIIPTYGLIRRFFQSDEKALHYFLNWPGLLQKKNNVKQNLKLLLDEGVKDSKVYVIGMKACVFHSDELRKAVDEVKELGFDPSRSGFLAALAAKATVPKAKWDEKVDAFKSWGWSEETIAAAFKRHPRCMLASKEKINAIMSFWVNQLGWNSSDLATFPVVFGYSLEKRIIPRASVVQYLLNQDLMKKNASLYTPLVLSEEVFLEKYVKAFNAESVQLLKLYKGG</sequence>
<dbReference type="InterPro" id="IPR003690">
    <property type="entry name" value="MTERF"/>
</dbReference>
<dbReference type="Proteomes" id="UP001497480">
    <property type="component" value="Unassembled WGS sequence"/>
</dbReference>
<evidence type="ECO:0000256" key="3">
    <source>
        <dbReference type="ARBA" id="ARBA00022946"/>
    </source>
</evidence>
<keyword evidence="2" id="KW-0805">Transcription regulation</keyword>
<keyword evidence="2" id="KW-0806">Transcription termination</keyword>
<evidence type="ECO:0000313" key="4">
    <source>
        <dbReference type="EMBL" id="CAL0301476.1"/>
    </source>
</evidence>
<name>A0AAV1VWR2_LUPLU</name>
<dbReference type="GO" id="GO:0003676">
    <property type="term" value="F:nucleic acid binding"/>
    <property type="evidence" value="ECO:0007669"/>
    <property type="project" value="InterPro"/>
</dbReference>
<keyword evidence="2" id="KW-0804">Transcription</keyword>
<evidence type="ECO:0000256" key="2">
    <source>
        <dbReference type="ARBA" id="ARBA00022472"/>
    </source>
</evidence>
<keyword evidence="5" id="KW-1185">Reference proteome</keyword>
<dbReference type="Gene3D" id="1.25.70.10">
    <property type="entry name" value="Transcription termination factor 3, mitochondrial"/>
    <property type="match status" value="1"/>
</dbReference>
<dbReference type="InterPro" id="IPR038538">
    <property type="entry name" value="MTERF_sf"/>
</dbReference>
<organism evidence="4 5">
    <name type="scientific">Lupinus luteus</name>
    <name type="common">European yellow lupine</name>
    <dbReference type="NCBI Taxonomy" id="3873"/>
    <lineage>
        <taxon>Eukaryota</taxon>
        <taxon>Viridiplantae</taxon>
        <taxon>Streptophyta</taxon>
        <taxon>Embryophyta</taxon>
        <taxon>Tracheophyta</taxon>
        <taxon>Spermatophyta</taxon>
        <taxon>Magnoliopsida</taxon>
        <taxon>eudicotyledons</taxon>
        <taxon>Gunneridae</taxon>
        <taxon>Pentapetalae</taxon>
        <taxon>rosids</taxon>
        <taxon>fabids</taxon>
        <taxon>Fabales</taxon>
        <taxon>Fabaceae</taxon>
        <taxon>Papilionoideae</taxon>
        <taxon>50 kb inversion clade</taxon>
        <taxon>genistoids sensu lato</taxon>
        <taxon>core genistoids</taxon>
        <taxon>Genisteae</taxon>
        <taxon>Lupinus</taxon>
    </lineage>
</organism>
<dbReference type="EMBL" id="CAXHTB010000002">
    <property type="protein sequence ID" value="CAL0301476.1"/>
    <property type="molecule type" value="Genomic_DNA"/>
</dbReference>
<accession>A0AAV1VWR2</accession>
<protein>
    <recommendedName>
        <fullName evidence="6">mTERF protein</fullName>
    </recommendedName>
</protein>
<reference evidence="4 5" key="1">
    <citation type="submission" date="2024-03" db="EMBL/GenBank/DDBJ databases">
        <authorList>
            <person name="Martinez-Hernandez J."/>
        </authorList>
    </citation>
    <scope>NUCLEOTIDE SEQUENCE [LARGE SCALE GENOMIC DNA]</scope>
</reference>
<evidence type="ECO:0000313" key="5">
    <source>
        <dbReference type="Proteomes" id="UP001497480"/>
    </source>
</evidence>
<dbReference type="AlphaFoldDB" id="A0AAV1VWR2"/>
<dbReference type="Pfam" id="PF02536">
    <property type="entry name" value="mTERF"/>
    <property type="match status" value="2"/>
</dbReference>
<comment type="similarity">
    <text evidence="1">Belongs to the mTERF family.</text>
</comment>
<dbReference type="SMART" id="SM00733">
    <property type="entry name" value="Mterf"/>
    <property type="match status" value="5"/>
</dbReference>
<proteinExistence type="inferred from homology"/>
<dbReference type="PANTHER" id="PTHR13068:SF172">
    <property type="entry name" value="TRANSCRIPTION TERMINATION FACTOR FAMILY PROTEIN"/>
    <property type="match status" value="1"/>
</dbReference>
<dbReference type="GO" id="GO:0006353">
    <property type="term" value="P:DNA-templated transcription termination"/>
    <property type="evidence" value="ECO:0007669"/>
    <property type="project" value="UniProtKB-KW"/>
</dbReference>
<dbReference type="FunFam" id="1.25.70.10:FF:000001">
    <property type="entry name" value="Mitochondrial transcription termination factor-like"/>
    <property type="match status" value="1"/>
</dbReference>
<keyword evidence="3" id="KW-0809">Transit peptide</keyword>